<gene>
    <name evidence="2" type="ORF">COY87_04875</name>
</gene>
<reference evidence="3" key="1">
    <citation type="submission" date="2017-09" db="EMBL/GenBank/DDBJ databases">
        <title>Depth-based differentiation of microbial function through sediment-hosted aquifers and enrichment of novel symbionts in the deep terrestrial subsurface.</title>
        <authorList>
            <person name="Probst A.J."/>
            <person name="Ladd B."/>
            <person name="Jarett J.K."/>
            <person name="Geller-Mcgrath D.E."/>
            <person name="Sieber C.M.K."/>
            <person name="Emerson J.B."/>
            <person name="Anantharaman K."/>
            <person name="Thomas B.C."/>
            <person name="Malmstrom R."/>
            <person name="Stieglmeier M."/>
            <person name="Klingl A."/>
            <person name="Woyke T."/>
            <person name="Ryan C.M."/>
            <person name="Banfield J.F."/>
        </authorList>
    </citation>
    <scope>NUCLEOTIDE SEQUENCE [LARGE SCALE GENOMIC DNA]</scope>
</reference>
<dbReference type="SUPFAM" id="SSF63825">
    <property type="entry name" value="YWTD domain"/>
    <property type="match status" value="1"/>
</dbReference>
<keyword evidence="1" id="KW-0812">Transmembrane</keyword>
<keyword evidence="1" id="KW-1133">Transmembrane helix</keyword>
<protein>
    <recommendedName>
        <fullName evidence="4">PPM-type phosphatase domain-containing protein</fullName>
    </recommendedName>
</protein>
<evidence type="ECO:0000313" key="2">
    <source>
        <dbReference type="EMBL" id="PIY71684.1"/>
    </source>
</evidence>
<dbReference type="AlphaFoldDB" id="A0A2M7QH86"/>
<sequence>MDQIFSVYLGAESEKGFSGFVAENNFYCILEIIEGHTGEQGRMVLQKIVERIKQSTITGLNEFDSALNECIKKNSLPLNFSLSAGYQIDNILYLKTIGEGEILIRRGNQFATLISENNIASGKISENDILMFSTKHFTKELNGVKELEPIFDHKKPLEIVEALTPIMKEKNDIGAICLFVQFIKNNIIQSEELLLEKPEAVQVSRPRTSFLQKIPPPLITKKKKIGIFLVIIVLFLLLGLNSGKLFYQKKQISSLQSFDTVNQSVRSKIDEAGNIASSDLKSASRLLSESNLLISQYKQKMKDNKTNELEQYLNDKKKEILRIKTVTPQETTDLALEEKGAKGDIFSLSGDTLSILNKSGSIYLFSLEKNTLKRFKKPELVDADLIAQYDKKTYVYKKADGIYEITEEGKINKVIKKDDSWSNLIAIQGFNANLYIVDAGTDDIYKYIGGETGFSEKTSYLQSGKPDLTKANSLAIDAALYIGLPDMVLKYLSGVKEDFKLIIPADEETLSITKVITYKDDDNIYLWEKGKGLLYVYSKDGSYKFQVYSSNLSKATDVVVYKSNAYGLMGNKIYSFSLE</sequence>
<dbReference type="Proteomes" id="UP000229401">
    <property type="component" value="Unassembled WGS sequence"/>
</dbReference>
<feature type="transmembrane region" description="Helical" evidence="1">
    <location>
        <begin position="225"/>
        <end position="247"/>
    </location>
</feature>
<evidence type="ECO:0008006" key="4">
    <source>
        <dbReference type="Google" id="ProtNLM"/>
    </source>
</evidence>
<evidence type="ECO:0000313" key="3">
    <source>
        <dbReference type="Proteomes" id="UP000229401"/>
    </source>
</evidence>
<organism evidence="2 3">
    <name type="scientific">Candidatus Roizmanbacteria bacterium CG_4_10_14_0_8_um_filter_33_9</name>
    <dbReference type="NCBI Taxonomy" id="1974826"/>
    <lineage>
        <taxon>Bacteria</taxon>
        <taxon>Candidatus Roizmaniibacteriota</taxon>
    </lineage>
</organism>
<comment type="caution">
    <text evidence="2">The sequence shown here is derived from an EMBL/GenBank/DDBJ whole genome shotgun (WGS) entry which is preliminary data.</text>
</comment>
<name>A0A2M7QH86_9BACT</name>
<dbReference type="EMBL" id="PFLI01000168">
    <property type="protein sequence ID" value="PIY71684.1"/>
    <property type="molecule type" value="Genomic_DNA"/>
</dbReference>
<proteinExistence type="predicted"/>
<evidence type="ECO:0000256" key="1">
    <source>
        <dbReference type="SAM" id="Phobius"/>
    </source>
</evidence>
<keyword evidence="1" id="KW-0472">Membrane</keyword>
<accession>A0A2M7QH86</accession>